<name>A0ABN7TAH7_OIKDI</name>
<dbReference type="PROSITE" id="PS51192">
    <property type="entry name" value="HELICASE_ATP_BIND_1"/>
    <property type="match status" value="1"/>
</dbReference>
<dbReference type="Gene3D" id="3.40.50.300">
    <property type="entry name" value="P-loop containing nucleotide triphosphate hydrolases"/>
    <property type="match status" value="2"/>
</dbReference>
<comment type="catalytic activity">
    <reaction evidence="8">
        <text>ATP + H2O = ADP + phosphate + H(+)</text>
        <dbReference type="Rhea" id="RHEA:13065"/>
        <dbReference type="ChEBI" id="CHEBI:15377"/>
        <dbReference type="ChEBI" id="CHEBI:15378"/>
        <dbReference type="ChEBI" id="CHEBI:30616"/>
        <dbReference type="ChEBI" id="CHEBI:43474"/>
        <dbReference type="ChEBI" id="CHEBI:456216"/>
        <dbReference type="EC" id="3.6.4.13"/>
    </reaction>
</comment>
<dbReference type="PROSITE" id="PS51195">
    <property type="entry name" value="Q_MOTIF"/>
    <property type="match status" value="1"/>
</dbReference>
<keyword evidence="4" id="KW-0347">Helicase</keyword>
<dbReference type="SUPFAM" id="SSF52540">
    <property type="entry name" value="P-loop containing nucleoside triphosphate hydrolases"/>
    <property type="match status" value="2"/>
</dbReference>
<feature type="compositionally biased region" description="Basic residues" evidence="10">
    <location>
        <begin position="513"/>
        <end position="523"/>
    </location>
</feature>
<evidence type="ECO:0000259" key="13">
    <source>
        <dbReference type="PROSITE" id="PS51195"/>
    </source>
</evidence>
<evidence type="ECO:0000256" key="7">
    <source>
        <dbReference type="ARBA" id="ARBA00038041"/>
    </source>
</evidence>
<accession>A0ABN7TAH7</accession>
<dbReference type="Pfam" id="PF00270">
    <property type="entry name" value="DEAD"/>
    <property type="match status" value="1"/>
</dbReference>
<dbReference type="InterPro" id="IPR050079">
    <property type="entry name" value="DEAD_box_RNA_helicase"/>
</dbReference>
<dbReference type="EC" id="3.6.4.13" evidence="1"/>
<evidence type="ECO:0000256" key="5">
    <source>
        <dbReference type="ARBA" id="ARBA00022840"/>
    </source>
</evidence>
<proteinExistence type="inferred from homology"/>
<dbReference type="PANTHER" id="PTHR47959:SF21">
    <property type="entry name" value="DEAD-BOX HELICASE 56"/>
    <property type="match status" value="1"/>
</dbReference>
<comment type="similarity">
    <text evidence="7">Belongs to the DEAD box helicase family. DDX56/DBP9 subfamily.</text>
</comment>
<organism evidence="14 15">
    <name type="scientific">Oikopleura dioica</name>
    <name type="common">Tunicate</name>
    <dbReference type="NCBI Taxonomy" id="34765"/>
    <lineage>
        <taxon>Eukaryota</taxon>
        <taxon>Metazoa</taxon>
        <taxon>Chordata</taxon>
        <taxon>Tunicata</taxon>
        <taxon>Appendicularia</taxon>
        <taxon>Copelata</taxon>
        <taxon>Oikopleuridae</taxon>
        <taxon>Oikopleura</taxon>
    </lineage>
</organism>
<keyword evidence="6" id="KW-0694">RNA-binding</keyword>
<evidence type="ECO:0000256" key="10">
    <source>
        <dbReference type="SAM" id="MobiDB-lite"/>
    </source>
</evidence>
<feature type="short sequence motif" description="Q motif" evidence="9">
    <location>
        <begin position="12"/>
        <end position="40"/>
    </location>
</feature>
<evidence type="ECO:0000313" key="15">
    <source>
        <dbReference type="Proteomes" id="UP001158576"/>
    </source>
</evidence>
<keyword evidence="15" id="KW-1185">Reference proteome</keyword>
<reference evidence="14 15" key="1">
    <citation type="submission" date="2021-04" db="EMBL/GenBank/DDBJ databases">
        <authorList>
            <person name="Bliznina A."/>
        </authorList>
    </citation>
    <scope>NUCLEOTIDE SEQUENCE [LARGE SCALE GENOMIC DNA]</scope>
</reference>
<dbReference type="InterPro" id="IPR027417">
    <property type="entry name" value="P-loop_NTPase"/>
</dbReference>
<dbReference type="PANTHER" id="PTHR47959">
    <property type="entry name" value="ATP-DEPENDENT RNA HELICASE RHLE-RELATED"/>
    <property type="match status" value="1"/>
</dbReference>
<dbReference type="CDD" id="cd18787">
    <property type="entry name" value="SF2_C_DEAD"/>
    <property type="match status" value="1"/>
</dbReference>
<sequence length="549" mass="61492">MSEAGEETQEIAQWNSFGLDPRILAGIAALGWKEPTEIQEAGLPIALKGKDILAKARTGSGKTGAYLIPIVQRILHIPSSRALIIGPTRELCSQIEAVVRELCVKCLDSISIYELGSEVESESAISASIVIGTPGRILNALKSERLSLEELSVMVLDEADLLFGFGNDKMVAEIVTYLPGTQQSFLMSATLSEQVEKMKKLALRNPVTLKLDDSSLPNAEVLQQYQINLNEDFEKYLVILSFLKLRIVRGKSLVFACGTNRCYKLKLFLKQFGIPSVVLSSELAAASRHNAVQQFNKGKFDIMIANDQVDLDEEIQEGEHTKAKKEEKDSKKKKSKTQEEDHREFGVSRGIDFQNVSNVINFDFPTSAKQYIHRAGRTARGDNKGRVINLMIGQEERDVLDKVTEVTGIPVDRFKFKMEEVEGLRGRASDALDKCSKRAIRDSRVAEIKQAILNSKKLQEEYFTRHENDLLALRHDANLKKVSKRSDLANIPTYLLPAQIKNSLNIENARLKSKTKNYHKKGLSTKEKQALLKKRKANDPLKTKAKRVK</sequence>
<gene>
    <name evidence="14" type="ORF">OKIOD_LOCUS14557</name>
</gene>
<keyword evidence="5" id="KW-0067">ATP-binding</keyword>
<evidence type="ECO:0000256" key="1">
    <source>
        <dbReference type="ARBA" id="ARBA00012552"/>
    </source>
</evidence>
<feature type="region of interest" description="Disordered" evidence="10">
    <location>
        <begin position="513"/>
        <end position="549"/>
    </location>
</feature>
<dbReference type="InterPro" id="IPR014014">
    <property type="entry name" value="RNA_helicase_DEAD_Q_motif"/>
</dbReference>
<feature type="region of interest" description="Disordered" evidence="10">
    <location>
        <begin position="315"/>
        <end position="344"/>
    </location>
</feature>
<evidence type="ECO:0000256" key="4">
    <source>
        <dbReference type="ARBA" id="ARBA00022806"/>
    </source>
</evidence>
<evidence type="ECO:0000259" key="11">
    <source>
        <dbReference type="PROSITE" id="PS51192"/>
    </source>
</evidence>
<dbReference type="PROSITE" id="PS51194">
    <property type="entry name" value="HELICASE_CTER"/>
    <property type="match status" value="1"/>
</dbReference>
<evidence type="ECO:0000256" key="9">
    <source>
        <dbReference type="PROSITE-ProRule" id="PRU00552"/>
    </source>
</evidence>
<keyword evidence="2" id="KW-0547">Nucleotide-binding</keyword>
<feature type="domain" description="Helicase C-terminal" evidence="12">
    <location>
        <begin position="221"/>
        <end position="422"/>
    </location>
</feature>
<evidence type="ECO:0000259" key="12">
    <source>
        <dbReference type="PROSITE" id="PS51194"/>
    </source>
</evidence>
<dbReference type="Pfam" id="PF00271">
    <property type="entry name" value="Helicase_C"/>
    <property type="match status" value="1"/>
</dbReference>
<feature type="domain" description="Helicase ATP-binding" evidence="11">
    <location>
        <begin position="43"/>
        <end position="209"/>
    </location>
</feature>
<evidence type="ECO:0000256" key="3">
    <source>
        <dbReference type="ARBA" id="ARBA00022801"/>
    </source>
</evidence>
<dbReference type="InterPro" id="IPR011545">
    <property type="entry name" value="DEAD/DEAH_box_helicase_dom"/>
</dbReference>
<evidence type="ECO:0000256" key="8">
    <source>
        <dbReference type="ARBA" id="ARBA00047984"/>
    </source>
</evidence>
<dbReference type="SMART" id="SM00487">
    <property type="entry name" value="DEXDc"/>
    <property type="match status" value="1"/>
</dbReference>
<keyword evidence="3" id="KW-0378">Hydrolase</keyword>
<dbReference type="Proteomes" id="UP001158576">
    <property type="component" value="Chromosome 2"/>
</dbReference>
<evidence type="ECO:0000256" key="2">
    <source>
        <dbReference type="ARBA" id="ARBA00022741"/>
    </source>
</evidence>
<dbReference type="InterPro" id="IPR001650">
    <property type="entry name" value="Helicase_C-like"/>
</dbReference>
<feature type="compositionally biased region" description="Basic and acidic residues" evidence="10">
    <location>
        <begin position="317"/>
        <end position="344"/>
    </location>
</feature>
<protein>
    <recommendedName>
        <fullName evidence="1">RNA helicase</fullName>
        <ecNumber evidence="1">3.6.4.13</ecNumber>
    </recommendedName>
</protein>
<dbReference type="SMART" id="SM00490">
    <property type="entry name" value="HELICc"/>
    <property type="match status" value="1"/>
</dbReference>
<feature type="domain" description="DEAD-box RNA helicase Q" evidence="13">
    <location>
        <begin position="12"/>
        <end position="40"/>
    </location>
</feature>
<dbReference type="EMBL" id="OU015567">
    <property type="protein sequence ID" value="CAG5111488.1"/>
    <property type="molecule type" value="Genomic_DNA"/>
</dbReference>
<evidence type="ECO:0000313" key="14">
    <source>
        <dbReference type="EMBL" id="CAG5111488.1"/>
    </source>
</evidence>
<evidence type="ECO:0000256" key="6">
    <source>
        <dbReference type="ARBA" id="ARBA00022884"/>
    </source>
</evidence>
<dbReference type="InterPro" id="IPR014001">
    <property type="entry name" value="Helicase_ATP-bd"/>
</dbReference>